<gene>
    <name evidence="2" type="ORF">GCM10011573_34430</name>
</gene>
<proteinExistence type="predicted"/>
<dbReference type="RefSeq" id="WP_088271854.1">
    <property type="nucleotide sequence ID" value="NZ_BMKI01000012.1"/>
</dbReference>
<keyword evidence="3" id="KW-1185">Reference proteome</keyword>
<organism evidence="2 3">
    <name type="scientific">Enterococcus wangshanyuanii</name>
    <dbReference type="NCBI Taxonomy" id="2005703"/>
    <lineage>
        <taxon>Bacteria</taxon>
        <taxon>Bacillati</taxon>
        <taxon>Bacillota</taxon>
        <taxon>Bacilli</taxon>
        <taxon>Lactobacillales</taxon>
        <taxon>Enterococcaceae</taxon>
        <taxon>Enterococcus</taxon>
    </lineage>
</organism>
<keyword evidence="1" id="KW-0472">Membrane</keyword>
<comment type="caution">
    <text evidence="2">The sequence shown here is derived from an EMBL/GenBank/DDBJ whole genome shotgun (WGS) entry which is preliminary data.</text>
</comment>
<evidence type="ECO:0000256" key="1">
    <source>
        <dbReference type="SAM" id="Phobius"/>
    </source>
</evidence>
<name>A0ABQ1PRK5_9ENTE</name>
<evidence type="ECO:0000313" key="2">
    <source>
        <dbReference type="EMBL" id="GGD02048.1"/>
    </source>
</evidence>
<dbReference type="EMBL" id="BMKI01000012">
    <property type="protein sequence ID" value="GGD02048.1"/>
    <property type="molecule type" value="Genomic_DNA"/>
</dbReference>
<feature type="transmembrane region" description="Helical" evidence="1">
    <location>
        <begin position="80"/>
        <end position="104"/>
    </location>
</feature>
<accession>A0ABQ1PRK5</accession>
<reference evidence="3" key="1">
    <citation type="journal article" date="2019" name="Int. J. Syst. Evol. Microbiol.">
        <title>The Global Catalogue of Microorganisms (GCM) 10K type strain sequencing project: providing services to taxonomists for standard genome sequencing and annotation.</title>
        <authorList>
            <consortium name="The Broad Institute Genomics Platform"/>
            <consortium name="The Broad Institute Genome Sequencing Center for Infectious Disease"/>
            <person name="Wu L."/>
            <person name="Ma J."/>
        </authorList>
    </citation>
    <scope>NUCLEOTIDE SEQUENCE [LARGE SCALE GENOMIC DNA]</scope>
    <source>
        <strain evidence="3">CGMCC 1.15942</strain>
    </source>
</reference>
<evidence type="ECO:0008006" key="4">
    <source>
        <dbReference type="Google" id="ProtNLM"/>
    </source>
</evidence>
<keyword evidence="1" id="KW-0812">Transmembrane</keyword>
<keyword evidence="1" id="KW-1133">Transmembrane helix</keyword>
<dbReference type="Proteomes" id="UP000630615">
    <property type="component" value="Unassembled WGS sequence"/>
</dbReference>
<evidence type="ECO:0000313" key="3">
    <source>
        <dbReference type="Proteomes" id="UP000630615"/>
    </source>
</evidence>
<protein>
    <recommendedName>
        <fullName evidence="4">DUF3021 domain-containing protein</fullName>
    </recommendedName>
</protein>
<feature type="transmembrane region" description="Helical" evidence="1">
    <location>
        <begin position="53"/>
        <end position="74"/>
    </location>
</feature>
<sequence length="133" mass="14629">MFILNELFSSVGLLIKLVVNFVLAALLYPIQVISSFLMNGAIQGDFTEGGSTFIILSLLFLLIGACLSLIGYVIKGGFLLFIVSISSVYVLGLLVCIFLFTWLISKIFKNLDRYKSILIAAFKAKVHITKNNA</sequence>
<feature type="transmembrane region" description="Helical" evidence="1">
    <location>
        <begin position="17"/>
        <end position="41"/>
    </location>
</feature>